<dbReference type="HOGENOM" id="CLU_698901_0_0_1"/>
<dbReference type="GO" id="GO:0022841">
    <property type="term" value="F:potassium ion leak channel activity"/>
    <property type="evidence" value="ECO:0000318"/>
    <property type="project" value="GO_Central"/>
</dbReference>
<dbReference type="PRINTS" id="PR01333">
    <property type="entry name" value="2POREKCHANEL"/>
</dbReference>
<dbReference type="GO" id="GO:0015271">
    <property type="term" value="F:outward rectifier potassium channel activity"/>
    <property type="evidence" value="ECO:0000318"/>
    <property type="project" value="GO_Central"/>
</dbReference>
<reference evidence="12 13" key="1">
    <citation type="journal article" date="2007" name="Science">
        <title>Sea anemone genome reveals ancestral eumetazoan gene repertoire and genomic organization.</title>
        <authorList>
            <person name="Putnam N.H."/>
            <person name="Srivastava M."/>
            <person name="Hellsten U."/>
            <person name="Dirks B."/>
            <person name="Chapman J."/>
            <person name="Salamov A."/>
            <person name="Terry A."/>
            <person name="Shapiro H."/>
            <person name="Lindquist E."/>
            <person name="Kapitonov V.V."/>
            <person name="Jurka J."/>
            <person name="Genikhovich G."/>
            <person name="Grigoriev I.V."/>
            <person name="Lucas S.M."/>
            <person name="Steele R.E."/>
            <person name="Finnerty J.R."/>
            <person name="Technau U."/>
            <person name="Martindale M.Q."/>
            <person name="Rokhsar D.S."/>
        </authorList>
    </citation>
    <scope>NUCLEOTIDE SEQUENCE [LARGE SCALE GENOMIC DNA]</scope>
    <source>
        <strain evidence="13">CH2 X CH6</strain>
    </source>
</reference>
<keyword evidence="2 8" id="KW-0813">Transport</keyword>
<dbReference type="InterPro" id="IPR013099">
    <property type="entry name" value="K_chnl_dom"/>
</dbReference>
<dbReference type="STRING" id="45351.A7RYH6"/>
<evidence type="ECO:0000313" key="13">
    <source>
        <dbReference type="Proteomes" id="UP000001593"/>
    </source>
</evidence>
<dbReference type="FunFam" id="1.10.287.70:FF:000296">
    <property type="entry name" value="TWiK family of potassium channels"/>
    <property type="match status" value="1"/>
</dbReference>
<dbReference type="GO" id="GO:0071805">
    <property type="term" value="P:potassium ion transmembrane transport"/>
    <property type="evidence" value="ECO:0000318"/>
    <property type="project" value="GO_Central"/>
</dbReference>
<gene>
    <name evidence="12" type="ORF">NEMVEDRAFT_v1g241567</name>
</gene>
<feature type="transmembrane region" description="Helical" evidence="10">
    <location>
        <begin position="152"/>
        <end position="171"/>
    </location>
</feature>
<dbReference type="KEGG" id="nve:5515410"/>
<keyword evidence="5 8" id="KW-0406">Ion transport</keyword>
<dbReference type="eggNOG" id="KOG1418">
    <property type="taxonomic scope" value="Eukaryota"/>
</dbReference>
<comment type="similarity">
    <text evidence="8">Belongs to the two pore domain potassium channel (TC 1.A.1.8) family.</text>
</comment>
<protein>
    <recommendedName>
        <fullName evidence="11">Potassium channel domain-containing protein</fullName>
    </recommendedName>
</protein>
<dbReference type="SUPFAM" id="SSF81324">
    <property type="entry name" value="Voltage-gated potassium channels"/>
    <property type="match status" value="2"/>
</dbReference>
<keyword evidence="4 10" id="KW-1133">Transmembrane helix</keyword>
<organism evidence="12 13">
    <name type="scientific">Nematostella vectensis</name>
    <name type="common">Starlet sea anemone</name>
    <dbReference type="NCBI Taxonomy" id="45351"/>
    <lineage>
        <taxon>Eukaryota</taxon>
        <taxon>Metazoa</taxon>
        <taxon>Cnidaria</taxon>
        <taxon>Anthozoa</taxon>
        <taxon>Hexacorallia</taxon>
        <taxon>Actiniaria</taxon>
        <taxon>Edwardsiidae</taxon>
        <taxon>Nematostella</taxon>
    </lineage>
</organism>
<evidence type="ECO:0000256" key="2">
    <source>
        <dbReference type="ARBA" id="ARBA00022448"/>
    </source>
</evidence>
<feature type="transmembrane region" description="Helical" evidence="10">
    <location>
        <begin position="244"/>
        <end position="264"/>
    </location>
</feature>
<dbReference type="EMBL" id="DS469553">
    <property type="protein sequence ID" value="EDO43464.1"/>
    <property type="molecule type" value="Genomic_DNA"/>
</dbReference>
<evidence type="ECO:0000256" key="1">
    <source>
        <dbReference type="ARBA" id="ARBA00004141"/>
    </source>
</evidence>
<evidence type="ECO:0000256" key="4">
    <source>
        <dbReference type="ARBA" id="ARBA00022989"/>
    </source>
</evidence>
<dbReference type="OMA" id="GRVICVI"/>
<keyword evidence="6 10" id="KW-0472">Membrane</keyword>
<evidence type="ECO:0000256" key="8">
    <source>
        <dbReference type="RuleBase" id="RU003857"/>
    </source>
</evidence>
<dbReference type="InParanoid" id="A7RYH6"/>
<feature type="transmembrane region" description="Helical" evidence="10">
    <location>
        <begin position="183"/>
        <end position="204"/>
    </location>
</feature>
<sequence>MPRFGSKEENTAENTKRILPNFRASKFKAKLEGTKIKGTLKCLTWVKKKIKKKGAIFPLFMILVNTIYLAIGGIIFMSLERSPKAKIDTSKDLIEIFSVLKRSYIGNLSFPDNVSSLDMVGNLTTADLHRFEKLLSKIHVSRALSAKPQWNILNSIYFCMTVTTTIGYGSLAPVTVPGRVICVIYALLGIPLTLALLAVVGKIVGDYINDTCALVLKWFRHLYPDYEYENMNQNQELGDGQIDAPLWLGLLILFIFTTITAGLCCWMEGWDFGTSFYFQFVTYLTIGFGDVVPTSEKYTFVYILLTLLGLSVLSVTLSLIATNLHHQVQKANFLEKLKQRDISTTASVGSGEESGDEEYDSTRRRSGYQSDEDSEQFAEDATKYYGAYGDSGGTS</sequence>
<dbReference type="InterPro" id="IPR003280">
    <property type="entry name" value="2pore_dom_K_chnl"/>
</dbReference>
<proteinExistence type="inferred from homology"/>
<feature type="transmembrane region" description="Helical" evidence="10">
    <location>
        <begin position="276"/>
        <end position="294"/>
    </location>
</feature>
<dbReference type="Proteomes" id="UP000001593">
    <property type="component" value="Unassembled WGS sequence"/>
</dbReference>
<feature type="domain" description="Potassium channel" evidence="11">
    <location>
        <begin position="148"/>
        <end position="204"/>
    </location>
</feature>
<dbReference type="Pfam" id="PF07885">
    <property type="entry name" value="Ion_trans_2"/>
    <property type="match status" value="2"/>
</dbReference>
<evidence type="ECO:0000256" key="9">
    <source>
        <dbReference type="SAM" id="MobiDB-lite"/>
    </source>
</evidence>
<evidence type="ECO:0000256" key="3">
    <source>
        <dbReference type="ARBA" id="ARBA00022692"/>
    </source>
</evidence>
<keyword evidence="13" id="KW-1185">Reference proteome</keyword>
<feature type="region of interest" description="Disordered" evidence="9">
    <location>
        <begin position="345"/>
        <end position="395"/>
    </location>
</feature>
<dbReference type="Gene3D" id="1.10.287.70">
    <property type="match status" value="1"/>
</dbReference>
<keyword evidence="7 8" id="KW-0407">Ion channel</keyword>
<evidence type="ECO:0000256" key="10">
    <source>
        <dbReference type="SAM" id="Phobius"/>
    </source>
</evidence>
<dbReference type="AlphaFoldDB" id="A7RYH6"/>
<dbReference type="OrthoDB" id="297496at2759"/>
<name>A7RYH6_NEMVE</name>
<evidence type="ECO:0000256" key="5">
    <source>
        <dbReference type="ARBA" id="ARBA00023065"/>
    </source>
</evidence>
<keyword evidence="3 8" id="KW-0812">Transmembrane</keyword>
<accession>A7RYH6</accession>
<feature type="transmembrane region" description="Helical" evidence="10">
    <location>
        <begin position="300"/>
        <end position="321"/>
    </location>
</feature>
<evidence type="ECO:0000256" key="7">
    <source>
        <dbReference type="ARBA" id="ARBA00023303"/>
    </source>
</evidence>
<evidence type="ECO:0000313" key="12">
    <source>
        <dbReference type="EMBL" id="EDO43464.1"/>
    </source>
</evidence>
<evidence type="ECO:0000256" key="6">
    <source>
        <dbReference type="ARBA" id="ARBA00023136"/>
    </source>
</evidence>
<dbReference type="PANTHER" id="PTHR11003:SF345">
    <property type="entry name" value="TWIK FAMILY OF POTASSIUM CHANNELS PROTEIN 18"/>
    <property type="match status" value="1"/>
</dbReference>
<comment type="subcellular location">
    <subcellularLocation>
        <location evidence="1">Membrane</location>
        <topology evidence="1">Multi-pass membrane protein</topology>
    </subcellularLocation>
</comment>
<dbReference type="PANTHER" id="PTHR11003">
    <property type="entry name" value="POTASSIUM CHANNEL, SUBFAMILY K"/>
    <property type="match status" value="1"/>
</dbReference>
<feature type="transmembrane region" description="Helical" evidence="10">
    <location>
        <begin position="55"/>
        <end position="79"/>
    </location>
</feature>
<dbReference type="PhylomeDB" id="A7RYH6"/>
<feature type="domain" description="Potassium channel" evidence="11">
    <location>
        <begin position="252"/>
        <end position="323"/>
    </location>
</feature>
<evidence type="ECO:0000259" key="11">
    <source>
        <dbReference type="Pfam" id="PF07885"/>
    </source>
</evidence>
<dbReference type="GO" id="GO:0005886">
    <property type="term" value="C:plasma membrane"/>
    <property type="evidence" value="ECO:0000318"/>
    <property type="project" value="GO_Central"/>
</dbReference>